<dbReference type="GO" id="GO:0006950">
    <property type="term" value="P:response to stress"/>
    <property type="evidence" value="ECO:0007669"/>
    <property type="project" value="TreeGrafter"/>
</dbReference>
<gene>
    <name evidence="2" type="ordered locus">Meso_2463</name>
</gene>
<dbReference type="PROSITE" id="PS50995">
    <property type="entry name" value="HTH_MARR_2"/>
    <property type="match status" value="1"/>
</dbReference>
<dbReference type="InterPro" id="IPR000835">
    <property type="entry name" value="HTH_MarR-typ"/>
</dbReference>
<dbReference type="STRING" id="266779.Meso_2463"/>
<evidence type="ECO:0000259" key="1">
    <source>
        <dbReference type="PROSITE" id="PS50995"/>
    </source>
</evidence>
<dbReference type="AlphaFoldDB" id="Q11FH8"/>
<dbReference type="PANTHER" id="PTHR33164:SF13">
    <property type="entry name" value="4-HYDROXYPHENYLACETATE CATABOLISM PROTEIN"/>
    <property type="match status" value="1"/>
</dbReference>
<dbReference type="SMART" id="SM00347">
    <property type="entry name" value="HTH_MARR"/>
    <property type="match status" value="1"/>
</dbReference>
<dbReference type="InterPro" id="IPR012712">
    <property type="entry name" value="HpaR/FarR"/>
</dbReference>
<dbReference type="Gene3D" id="1.10.10.10">
    <property type="entry name" value="Winged helix-like DNA-binding domain superfamily/Winged helix DNA-binding domain"/>
    <property type="match status" value="1"/>
</dbReference>
<evidence type="ECO:0000313" key="2">
    <source>
        <dbReference type="EMBL" id="ABG63847.1"/>
    </source>
</evidence>
<dbReference type="HOGENOM" id="CLU_083287_8_1_5"/>
<dbReference type="NCBIfam" id="TIGR02337">
    <property type="entry name" value="HpaR"/>
    <property type="match status" value="1"/>
</dbReference>
<name>Q11FH8_CHESB</name>
<dbReference type="eggNOG" id="COG1846">
    <property type="taxonomic scope" value="Bacteria"/>
</dbReference>
<organism evidence="2">
    <name type="scientific">Chelativorans sp. (strain BNC1)</name>
    <dbReference type="NCBI Taxonomy" id="266779"/>
    <lineage>
        <taxon>Bacteria</taxon>
        <taxon>Pseudomonadati</taxon>
        <taxon>Pseudomonadota</taxon>
        <taxon>Alphaproteobacteria</taxon>
        <taxon>Hyphomicrobiales</taxon>
        <taxon>Phyllobacteriaceae</taxon>
        <taxon>Chelativorans</taxon>
    </lineage>
</organism>
<dbReference type="InterPro" id="IPR036388">
    <property type="entry name" value="WH-like_DNA-bd_sf"/>
</dbReference>
<dbReference type="KEGG" id="mes:Meso_2463"/>
<dbReference type="Pfam" id="PF01047">
    <property type="entry name" value="MarR"/>
    <property type="match status" value="1"/>
</dbReference>
<dbReference type="GO" id="GO:0003700">
    <property type="term" value="F:DNA-binding transcription factor activity"/>
    <property type="evidence" value="ECO:0007669"/>
    <property type="project" value="InterPro"/>
</dbReference>
<feature type="domain" description="HTH marR-type" evidence="1">
    <location>
        <begin position="16"/>
        <end position="148"/>
    </location>
</feature>
<accession>Q11FH8</accession>
<dbReference type="SUPFAM" id="SSF46785">
    <property type="entry name" value="Winged helix' DNA-binding domain"/>
    <property type="match status" value="1"/>
</dbReference>
<dbReference type="GO" id="GO:0045892">
    <property type="term" value="P:negative regulation of DNA-templated transcription"/>
    <property type="evidence" value="ECO:0007669"/>
    <property type="project" value="InterPro"/>
</dbReference>
<sequence>MKKQEIKDGFGLYTTRRTLPMALLRAREVVMERFRPLLGDYGLTEQQWRVLRVLNEVDEMDATKLARQASVLLPSLTRIIKLLVSRGLIETRKDPEDSRRALARLTSEGRNLIFGVAPDSVKIYRQIEALYGADRLSHLLDELELLINALETEA</sequence>
<dbReference type="GO" id="GO:0003677">
    <property type="term" value="F:DNA binding"/>
    <property type="evidence" value="ECO:0007669"/>
    <property type="project" value="InterPro"/>
</dbReference>
<dbReference type="EMBL" id="CP000390">
    <property type="protein sequence ID" value="ABG63847.1"/>
    <property type="molecule type" value="Genomic_DNA"/>
</dbReference>
<reference evidence="2" key="1">
    <citation type="submission" date="2006-06" db="EMBL/GenBank/DDBJ databases">
        <title>Complete sequence of chromosome of Chelativorans sp. BNC1.</title>
        <authorList>
            <consortium name="US DOE Joint Genome Institute"/>
            <person name="Copeland A."/>
            <person name="Lucas S."/>
            <person name="Lapidus A."/>
            <person name="Barry K."/>
            <person name="Detter J.C."/>
            <person name="Glavina del Rio T."/>
            <person name="Hammon N."/>
            <person name="Israni S."/>
            <person name="Dalin E."/>
            <person name="Tice H."/>
            <person name="Pitluck S."/>
            <person name="Chertkov O."/>
            <person name="Brettin T."/>
            <person name="Bruce D."/>
            <person name="Han C."/>
            <person name="Tapia R."/>
            <person name="Gilna P."/>
            <person name="Schmutz J."/>
            <person name="Larimer F."/>
            <person name="Land M."/>
            <person name="Hauser L."/>
            <person name="Kyrpides N."/>
            <person name="Mikhailova N."/>
            <person name="Richardson P."/>
        </authorList>
    </citation>
    <scope>NUCLEOTIDE SEQUENCE</scope>
    <source>
        <strain evidence="2">BNC1</strain>
    </source>
</reference>
<dbReference type="PANTHER" id="PTHR33164">
    <property type="entry name" value="TRANSCRIPTIONAL REGULATOR, MARR FAMILY"/>
    <property type="match status" value="1"/>
</dbReference>
<protein>
    <submittedName>
        <fullName evidence="2">Transcriptional regulator, MarR family</fullName>
    </submittedName>
</protein>
<dbReference type="OrthoDB" id="8588347at2"/>
<dbReference type="InterPro" id="IPR039422">
    <property type="entry name" value="MarR/SlyA-like"/>
</dbReference>
<dbReference type="InterPro" id="IPR036390">
    <property type="entry name" value="WH_DNA-bd_sf"/>
</dbReference>
<proteinExistence type="predicted"/>